<name>A0AAD9C6Y1_DISEL</name>
<reference evidence="1" key="1">
    <citation type="submission" date="2023-04" db="EMBL/GenBank/DDBJ databases">
        <title>Chromosome-level genome of Chaenocephalus aceratus.</title>
        <authorList>
            <person name="Park H."/>
        </authorList>
    </citation>
    <scope>NUCLEOTIDE SEQUENCE</scope>
    <source>
        <strain evidence="1">DE</strain>
        <tissue evidence="1">Muscle</tissue>
    </source>
</reference>
<sequence>MSIPMKVMPDTTAVESWATSEERMKELIAQAWDAVKRLTLQFAEPVIASTSLCPPRLWTGPHHVLQQ</sequence>
<comment type="caution">
    <text evidence="1">The sequence shown here is derived from an EMBL/GenBank/DDBJ whole genome shotgun (WGS) entry which is preliminary data.</text>
</comment>
<organism evidence="1 2">
    <name type="scientific">Dissostichus eleginoides</name>
    <name type="common">Patagonian toothfish</name>
    <name type="synonym">Dissostichus amissus</name>
    <dbReference type="NCBI Taxonomy" id="100907"/>
    <lineage>
        <taxon>Eukaryota</taxon>
        <taxon>Metazoa</taxon>
        <taxon>Chordata</taxon>
        <taxon>Craniata</taxon>
        <taxon>Vertebrata</taxon>
        <taxon>Euteleostomi</taxon>
        <taxon>Actinopterygii</taxon>
        <taxon>Neopterygii</taxon>
        <taxon>Teleostei</taxon>
        <taxon>Neoteleostei</taxon>
        <taxon>Acanthomorphata</taxon>
        <taxon>Eupercaria</taxon>
        <taxon>Perciformes</taxon>
        <taxon>Notothenioidei</taxon>
        <taxon>Nototheniidae</taxon>
        <taxon>Dissostichus</taxon>
    </lineage>
</organism>
<accession>A0AAD9C6Y1</accession>
<dbReference type="AlphaFoldDB" id="A0AAD9C6Y1"/>
<proteinExistence type="predicted"/>
<keyword evidence="2" id="KW-1185">Reference proteome</keyword>
<evidence type="ECO:0000313" key="2">
    <source>
        <dbReference type="Proteomes" id="UP001228049"/>
    </source>
</evidence>
<evidence type="ECO:0000313" key="1">
    <source>
        <dbReference type="EMBL" id="KAK1895933.1"/>
    </source>
</evidence>
<dbReference type="EMBL" id="JASDAP010000010">
    <property type="protein sequence ID" value="KAK1895933.1"/>
    <property type="molecule type" value="Genomic_DNA"/>
</dbReference>
<protein>
    <submittedName>
        <fullName evidence="1">Vacuolar protein sorting-associated protein 13B</fullName>
    </submittedName>
</protein>
<dbReference type="Proteomes" id="UP001228049">
    <property type="component" value="Unassembled WGS sequence"/>
</dbReference>
<gene>
    <name evidence="1" type="ORF">KUDE01_021381</name>
</gene>